<feature type="repeat" description="WD" evidence="6">
    <location>
        <begin position="389"/>
        <end position="426"/>
    </location>
</feature>
<comment type="similarity">
    <text evidence="5">Belongs to the WD repeat cdt2 family.</text>
</comment>
<feature type="repeat" description="WD" evidence="6">
    <location>
        <begin position="537"/>
        <end position="572"/>
    </location>
</feature>
<name>A0A507E3G2_9FUNG</name>
<feature type="region of interest" description="Disordered" evidence="7">
    <location>
        <begin position="580"/>
        <end position="690"/>
    </location>
</feature>
<feature type="compositionally biased region" description="Low complexity" evidence="7">
    <location>
        <begin position="654"/>
        <end position="674"/>
    </location>
</feature>
<dbReference type="GO" id="GO:0005634">
    <property type="term" value="C:nucleus"/>
    <property type="evidence" value="ECO:0007669"/>
    <property type="project" value="TreeGrafter"/>
</dbReference>
<feature type="compositionally biased region" description="Polar residues" evidence="7">
    <location>
        <begin position="1"/>
        <end position="13"/>
    </location>
</feature>
<sequence length="690" mass="76464">MTSPLRNATNTTHATDKGSVLPATPKRPAPNVLRPLNYDIVSSPVQAPSPPRCKAGAGHGESHAEGFFSSSPLTSPCRATRLDPSPIRPTTPKRKRLWNDIEDFSENDIEAFVVENSEEPAHDQGKNTTKHWGPRSPTTQRRTEDVVKPLPQTGVYARGAWESGRRFGVPLSIHTALMGRELYGSIRQGPIMPSMRNYVSSFVSTEYDQYRILAEDTTYVPPFACSFGNTRMNAQYLAVADEEGMIGIINAEHDARWEQENPRTRWLAHHNAIFDICWTSDDRHLVSAAGDQTVRIWDVETQKCTIIFQGHNCSIKSVANHPRNPHLFATAARDGRIMTWDTRCSSIPTDSEELYYRPTNTINSAHALTNGTVQGPRKPRRSASSLSATTNPSQSVTSVRYVPSVETMLVSSGAADGLIKIWDMRSPGSYLRKDAPLPQAMSSPLEGARRAHGFSSLCLNSRGSRIYAACTDNYVYEFDTNHLGKPIQRFSGADYRCDTFYIKTTMSPDDRFLASGSSDHGLYIWEVDAPHKPPLALRAHRGEVTGVSWSKQELSQLASCSDDASVRIWNVDMDYNEDEQNMAYRDSRGRAEEGRLREEQEPATPKERTPSRARTSDENDENEPPRPVSASSRVDRSNATSTPPPLPSARRGRAGQPAGSRRSGSASRSGSRAPNGRTIADYFPSPTTLR</sequence>
<dbReference type="SUPFAM" id="SSF50978">
    <property type="entry name" value="WD40 repeat-like"/>
    <property type="match status" value="1"/>
</dbReference>
<dbReference type="Proteomes" id="UP000318582">
    <property type="component" value="Unassembled WGS sequence"/>
</dbReference>
<evidence type="ECO:0000256" key="7">
    <source>
        <dbReference type="SAM" id="MobiDB-lite"/>
    </source>
</evidence>
<evidence type="ECO:0000256" key="6">
    <source>
        <dbReference type="PROSITE-ProRule" id="PRU00221"/>
    </source>
</evidence>
<dbReference type="PROSITE" id="PS50294">
    <property type="entry name" value="WD_REPEATS_REGION"/>
    <property type="match status" value="4"/>
</dbReference>
<organism evidence="8 9">
    <name type="scientific">Powellomyces hirtus</name>
    <dbReference type="NCBI Taxonomy" id="109895"/>
    <lineage>
        <taxon>Eukaryota</taxon>
        <taxon>Fungi</taxon>
        <taxon>Fungi incertae sedis</taxon>
        <taxon>Chytridiomycota</taxon>
        <taxon>Chytridiomycota incertae sedis</taxon>
        <taxon>Chytridiomycetes</taxon>
        <taxon>Spizellomycetales</taxon>
        <taxon>Powellomycetaceae</taxon>
        <taxon>Powellomyces</taxon>
    </lineage>
</organism>
<feature type="compositionally biased region" description="Basic and acidic residues" evidence="7">
    <location>
        <begin position="585"/>
        <end position="617"/>
    </location>
</feature>
<dbReference type="STRING" id="109895.A0A507E3G2"/>
<accession>A0A507E3G2</accession>
<dbReference type="Pfam" id="PF00400">
    <property type="entry name" value="WD40"/>
    <property type="match status" value="5"/>
</dbReference>
<feature type="compositionally biased region" description="Polar residues" evidence="7">
    <location>
        <begin position="629"/>
        <end position="641"/>
    </location>
</feature>
<proteinExistence type="inferred from homology"/>
<reference evidence="8 9" key="1">
    <citation type="journal article" date="2019" name="Sci. Rep.">
        <title>Comparative genomics of chytrid fungi reveal insights into the obligate biotrophic and pathogenic lifestyle of Synchytrium endobioticum.</title>
        <authorList>
            <person name="van de Vossenberg B.T.L.H."/>
            <person name="Warris S."/>
            <person name="Nguyen H.D.T."/>
            <person name="van Gent-Pelzer M.P.E."/>
            <person name="Joly D.L."/>
            <person name="van de Geest H.C."/>
            <person name="Bonants P.J.M."/>
            <person name="Smith D.S."/>
            <person name="Levesque C.A."/>
            <person name="van der Lee T.A.J."/>
        </authorList>
    </citation>
    <scope>NUCLEOTIDE SEQUENCE [LARGE SCALE GENOMIC DNA]</scope>
    <source>
        <strain evidence="8 9">CBS 809.83</strain>
    </source>
</reference>
<dbReference type="GO" id="GO:0030674">
    <property type="term" value="F:protein-macromolecule adaptor activity"/>
    <property type="evidence" value="ECO:0007669"/>
    <property type="project" value="TreeGrafter"/>
</dbReference>
<feature type="repeat" description="WD" evidence="6">
    <location>
        <begin position="507"/>
        <end position="528"/>
    </location>
</feature>
<dbReference type="Gene3D" id="2.130.10.10">
    <property type="entry name" value="YVTN repeat-like/Quinoprotein amine dehydrogenase"/>
    <property type="match status" value="2"/>
</dbReference>
<comment type="pathway">
    <text evidence="1">Protein modification; protein ubiquitination.</text>
</comment>
<dbReference type="PROSITE" id="PS50082">
    <property type="entry name" value="WD_REPEATS_2"/>
    <property type="match status" value="5"/>
</dbReference>
<dbReference type="InterPro" id="IPR019775">
    <property type="entry name" value="WD40_repeat_CS"/>
</dbReference>
<gene>
    <name evidence="8" type="ORF">PhCBS80983_g02997</name>
</gene>
<evidence type="ECO:0000256" key="3">
    <source>
        <dbReference type="ARBA" id="ARBA00022737"/>
    </source>
</evidence>
<keyword evidence="4" id="KW-0833">Ubl conjugation pathway</keyword>
<dbReference type="GO" id="GO:0043161">
    <property type="term" value="P:proteasome-mediated ubiquitin-dependent protein catabolic process"/>
    <property type="evidence" value="ECO:0007669"/>
    <property type="project" value="TreeGrafter"/>
</dbReference>
<feature type="region of interest" description="Disordered" evidence="7">
    <location>
        <begin position="366"/>
        <end position="397"/>
    </location>
</feature>
<evidence type="ECO:0000313" key="9">
    <source>
        <dbReference type="Proteomes" id="UP000318582"/>
    </source>
</evidence>
<feature type="compositionally biased region" description="Polar residues" evidence="7">
    <location>
        <begin position="382"/>
        <end position="397"/>
    </location>
</feature>
<dbReference type="AlphaFoldDB" id="A0A507E3G2"/>
<dbReference type="PANTHER" id="PTHR22852:SF0">
    <property type="entry name" value="DENTICLELESS PROTEIN HOMOLOG"/>
    <property type="match status" value="1"/>
</dbReference>
<keyword evidence="9" id="KW-1185">Reference proteome</keyword>
<dbReference type="InterPro" id="IPR051865">
    <property type="entry name" value="WD-repeat_CDT2_adapter"/>
</dbReference>
<keyword evidence="3" id="KW-0677">Repeat</keyword>
<feature type="region of interest" description="Disordered" evidence="7">
    <location>
        <begin position="1"/>
        <end position="93"/>
    </location>
</feature>
<dbReference type="PROSITE" id="PS00678">
    <property type="entry name" value="WD_REPEATS_1"/>
    <property type="match status" value="3"/>
</dbReference>
<dbReference type="PRINTS" id="PR00320">
    <property type="entry name" value="GPROTEINBRPT"/>
</dbReference>
<dbReference type="PANTHER" id="PTHR22852">
    <property type="entry name" value="LETHAL 2 DENTICLELESS PROTEIN RETINOIC ACID-REGULATED NUCLEAR MATRIX-ASSOCIATED PROTEIN"/>
    <property type="match status" value="1"/>
</dbReference>
<evidence type="ECO:0000256" key="4">
    <source>
        <dbReference type="ARBA" id="ARBA00022786"/>
    </source>
</evidence>
<dbReference type="CDD" id="cd00200">
    <property type="entry name" value="WD40"/>
    <property type="match status" value="1"/>
</dbReference>
<feature type="repeat" description="WD" evidence="6">
    <location>
        <begin position="308"/>
        <end position="343"/>
    </location>
</feature>
<dbReference type="InterPro" id="IPR020472">
    <property type="entry name" value="WD40_PAC1"/>
</dbReference>
<dbReference type="SMART" id="SM00320">
    <property type="entry name" value="WD40"/>
    <property type="match status" value="6"/>
</dbReference>
<evidence type="ECO:0000256" key="5">
    <source>
        <dbReference type="ARBA" id="ARBA00038344"/>
    </source>
</evidence>
<feature type="region of interest" description="Disordered" evidence="7">
    <location>
        <begin position="118"/>
        <end position="143"/>
    </location>
</feature>
<dbReference type="InterPro" id="IPR036322">
    <property type="entry name" value="WD40_repeat_dom_sf"/>
</dbReference>
<feature type="repeat" description="WD" evidence="6">
    <location>
        <begin position="266"/>
        <end position="307"/>
    </location>
</feature>
<comment type="caution">
    <text evidence="8">The sequence shown here is derived from an EMBL/GenBank/DDBJ whole genome shotgun (WGS) entry which is preliminary data.</text>
</comment>
<keyword evidence="2 6" id="KW-0853">WD repeat</keyword>
<evidence type="ECO:0000313" key="8">
    <source>
        <dbReference type="EMBL" id="TPX58609.1"/>
    </source>
</evidence>
<protein>
    <submittedName>
        <fullName evidence="8">Uncharacterized protein</fullName>
    </submittedName>
</protein>
<dbReference type="InterPro" id="IPR001680">
    <property type="entry name" value="WD40_rpt"/>
</dbReference>
<evidence type="ECO:0000256" key="2">
    <source>
        <dbReference type="ARBA" id="ARBA00022574"/>
    </source>
</evidence>
<dbReference type="InterPro" id="IPR015943">
    <property type="entry name" value="WD40/YVTN_repeat-like_dom_sf"/>
</dbReference>
<evidence type="ECO:0000256" key="1">
    <source>
        <dbReference type="ARBA" id="ARBA00004906"/>
    </source>
</evidence>
<dbReference type="EMBL" id="QEAQ01000034">
    <property type="protein sequence ID" value="TPX58609.1"/>
    <property type="molecule type" value="Genomic_DNA"/>
</dbReference>